<dbReference type="Pfam" id="PF16966">
    <property type="entry name" value="Porin_8"/>
    <property type="match status" value="1"/>
</dbReference>
<gene>
    <name evidence="2" type="ORF">MD535_12295</name>
</gene>
<feature type="chain" id="PRO_5040816419" evidence="1">
    <location>
        <begin position="23"/>
        <end position="379"/>
    </location>
</feature>
<dbReference type="RefSeq" id="WP_265675318.1">
    <property type="nucleotide sequence ID" value="NZ_JAKRRY010000015.1"/>
</dbReference>
<keyword evidence="3" id="KW-1185">Reference proteome</keyword>
<evidence type="ECO:0000256" key="1">
    <source>
        <dbReference type="SAM" id="SignalP"/>
    </source>
</evidence>
<keyword evidence="1" id="KW-0732">Signal</keyword>
<evidence type="ECO:0000313" key="2">
    <source>
        <dbReference type="EMBL" id="MCW8346776.1"/>
    </source>
</evidence>
<dbReference type="InterPro" id="IPR016963">
    <property type="entry name" value="Glycoporin_RafY"/>
</dbReference>
<sequence>MKNTFKLSLAAILVSTAMGANAGISIVDNETGNFSIGGDVEFDFNFQDRESQTSKEFDQTGRILLEFAGERYTQNGHVLQVNVQPLMESSGNVALDDAWFAFGAQEGWNLRMGRFEAFDMFPVGQDTFLEYSGDTANDLVQDGSAYVYQMKEGRGRGSSGQLMYSQSFDNLYVEVASMIGERDVLFGTTGNVGQRQYHGKDVKSTKDAVLLRPVVGYQMGGFGIAASMEANLVKDAVVVDGVNGEVDISDRKGYGLTANYSTTDWNLIANFAYMDAVDENNMSVGVNALYKGFGLGFIHAANEYENKEVSTSYASGDVNVNTWYASYEFADVLTVDDFSIYLGAYYTTVDDKTDAAQTASSNFAEDDDKGVRVRFKYFF</sequence>
<reference evidence="2" key="1">
    <citation type="submission" date="2022-02" db="EMBL/GenBank/DDBJ databases">
        <title>Vibrio sp. nov, a new bacterium isolated from seawater.</title>
        <authorList>
            <person name="Yuan Y."/>
        </authorList>
    </citation>
    <scope>NUCLEOTIDE SEQUENCE</scope>
    <source>
        <strain evidence="2">ZSDZ65</strain>
    </source>
</reference>
<dbReference type="AlphaFoldDB" id="A0A9X3HWT9"/>
<proteinExistence type="predicted"/>
<organism evidence="2 3">
    <name type="scientific">Vibrio qingdaonensis</name>
    <dbReference type="NCBI Taxonomy" id="2829491"/>
    <lineage>
        <taxon>Bacteria</taxon>
        <taxon>Pseudomonadati</taxon>
        <taxon>Pseudomonadota</taxon>
        <taxon>Gammaproteobacteria</taxon>
        <taxon>Vibrionales</taxon>
        <taxon>Vibrionaceae</taxon>
        <taxon>Vibrio</taxon>
    </lineage>
</organism>
<comment type="caution">
    <text evidence="2">The sequence shown here is derived from an EMBL/GenBank/DDBJ whole genome shotgun (WGS) entry which is preliminary data.</text>
</comment>
<dbReference type="EMBL" id="JAKRRY010000015">
    <property type="protein sequence ID" value="MCW8346776.1"/>
    <property type="molecule type" value="Genomic_DNA"/>
</dbReference>
<feature type="signal peptide" evidence="1">
    <location>
        <begin position="1"/>
        <end position="22"/>
    </location>
</feature>
<dbReference type="SUPFAM" id="SSF56935">
    <property type="entry name" value="Porins"/>
    <property type="match status" value="1"/>
</dbReference>
<name>A0A9X3HWT9_9VIBR</name>
<evidence type="ECO:0000313" key="3">
    <source>
        <dbReference type="Proteomes" id="UP001155587"/>
    </source>
</evidence>
<protein>
    <submittedName>
        <fullName evidence="2">Carbohydrate porin</fullName>
    </submittedName>
</protein>
<dbReference type="Proteomes" id="UP001155587">
    <property type="component" value="Unassembled WGS sequence"/>
</dbReference>
<accession>A0A9X3HWT9</accession>